<evidence type="ECO:0000313" key="2">
    <source>
        <dbReference type="EMBL" id="KAJ1122628.1"/>
    </source>
</evidence>
<proteinExistence type="predicted"/>
<reference evidence="2" key="1">
    <citation type="journal article" date="2022" name="bioRxiv">
        <title>Sequencing and chromosome-scale assembly of the giantPleurodeles waltlgenome.</title>
        <authorList>
            <person name="Brown T."/>
            <person name="Elewa A."/>
            <person name="Iarovenko S."/>
            <person name="Subramanian E."/>
            <person name="Araus A.J."/>
            <person name="Petzold A."/>
            <person name="Susuki M."/>
            <person name="Suzuki K.-i.T."/>
            <person name="Hayashi T."/>
            <person name="Toyoda A."/>
            <person name="Oliveira C."/>
            <person name="Osipova E."/>
            <person name="Leigh N.D."/>
            <person name="Simon A."/>
            <person name="Yun M.H."/>
        </authorList>
    </citation>
    <scope>NUCLEOTIDE SEQUENCE</scope>
    <source>
        <strain evidence="2">20211129_DDA</strain>
        <tissue evidence="2">Liver</tissue>
    </source>
</reference>
<feature type="region of interest" description="Disordered" evidence="1">
    <location>
        <begin position="115"/>
        <end position="150"/>
    </location>
</feature>
<protein>
    <submittedName>
        <fullName evidence="2">Uncharacterized protein</fullName>
    </submittedName>
</protein>
<evidence type="ECO:0000313" key="3">
    <source>
        <dbReference type="Proteomes" id="UP001066276"/>
    </source>
</evidence>
<dbReference type="EMBL" id="JANPWB010000011">
    <property type="protein sequence ID" value="KAJ1122628.1"/>
    <property type="molecule type" value="Genomic_DNA"/>
</dbReference>
<dbReference type="AlphaFoldDB" id="A0AAV7P7T1"/>
<dbReference type="Proteomes" id="UP001066276">
    <property type="component" value="Chromosome 7"/>
</dbReference>
<sequence>MQGGPITEFLLAPPRGVVSLGPPQLFRVASCSPPLLWGRLQGPVPVGRKGGLAPPPPGLLQLLPLLLGPGVALSRLRSSRGGLTVPAPRTRIQSAGAALSARAGQAATPGFTRGLAQRGKEGRKPAPEPVGRSSVHARPGSRMVTGRHPGSVPSPAVAFSCCVARRRHAFLHEF</sequence>
<organism evidence="2 3">
    <name type="scientific">Pleurodeles waltl</name>
    <name type="common">Iberian ribbed newt</name>
    <dbReference type="NCBI Taxonomy" id="8319"/>
    <lineage>
        <taxon>Eukaryota</taxon>
        <taxon>Metazoa</taxon>
        <taxon>Chordata</taxon>
        <taxon>Craniata</taxon>
        <taxon>Vertebrata</taxon>
        <taxon>Euteleostomi</taxon>
        <taxon>Amphibia</taxon>
        <taxon>Batrachia</taxon>
        <taxon>Caudata</taxon>
        <taxon>Salamandroidea</taxon>
        <taxon>Salamandridae</taxon>
        <taxon>Pleurodelinae</taxon>
        <taxon>Pleurodeles</taxon>
    </lineage>
</organism>
<comment type="caution">
    <text evidence="2">The sequence shown here is derived from an EMBL/GenBank/DDBJ whole genome shotgun (WGS) entry which is preliminary data.</text>
</comment>
<evidence type="ECO:0000256" key="1">
    <source>
        <dbReference type="SAM" id="MobiDB-lite"/>
    </source>
</evidence>
<name>A0AAV7P7T1_PLEWA</name>
<keyword evidence="3" id="KW-1185">Reference proteome</keyword>
<accession>A0AAV7P7T1</accession>
<gene>
    <name evidence="2" type="ORF">NDU88_001113</name>
</gene>